<gene>
    <name evidence="2" type="ORF">GCM10009733_021250</name>
</gene>
<evidence type="ECO:0000313" key="2">
    <source>
        <dbReference type="EMBL" id="GAA1624332.1"/>
    </source>
</evidence>
<name>A0ABP4R1A1_9ACTN</name>
<dbReference type="Proteomes" id="UP001500064">
    <property type="component" value="Unassembled WGS sequence"/>
</dbReference>
<comment type="caution">
    <text evidence="2">The sequence shown here is derived from an EMBL/GenBank/DDBJ whole genome shotgun (WGS) entry which is preliminary data.</text>
</comment>
<keyword evidence="3" id="KW-1185">Reference proteome</keyword>
<protein>
    <submittedName>
        <fullName evidence="2">Uncharacterized protein</fullName>
    </submittedName>
</protein>
<proteinExistence type="predicted"/>
<feature type="region of interest" description="Disordered" evidence="1">
    <location>
        <begin position="73"/>
        <end position="96"/>
    </location>
</feature>
<reference evidence="3" key="1">
    <citation type="journal article" date="2019" name="Int. J. Syst. Evol. Microbiol.">
        <title>The Global Catalogue of Microorganisms (GCM) 10K type strain sequencing project: providing services to taxonomists for standard genome sequencing and annotation.</title>
        <authorList>
            <consortium name="The Broad Institute Genomics Platform"/>
            <consortium name="The Broad Institute Genome Sequencing Center for Infectious Disease"/>
            <person name="Wu L."/>
            <person name="Ma J."/>
        </authorList>
    </citation>
    <scope>NUCLEOTIDE SEQUENCE [LARGE SCALE GENOMIC DNA]</scope>
    <source>
        <strain evidence="3">JCM 13929</strain>
    </source>
</reference>
<organism evidence="2 3">
    <name type="scientific">Nonomuraea maheshkhaliensis</name>
    <dbReference type="NCBI Taxonomy" id="419590"/>
    <lineage>
        <taxon>Bacteria</taxon>
        <taxon>Bacillati</taxon>
        <taxon>Actinomycetota</taxon>
        <taxon>Actinomycetes</taxon>
        <taxon>Streptosporangiales</taxon>
        <taxon>Streptosporangiaceae</taxon>
        <taxon>Nonomuraea</taxon>
    </lineage>
</organism>
<evidence type="ECO:0000256" key="1">
    <source>
        <dbReference type="SAM" id="MobiDB-lite"/>
    </source>
</evidence>
<evidence type="ECO:0000313" key="3">
    <source>
        <dbReference type="Proteomes" id="UP001500064"/>
    </source>
</evidence>
<sequence>MNVDATLSPHQRQPRTVRHLAAAAWRPYVGSGLTACRSTPAVRGCQRAPLTLVLEEDQALLATGQIIDHEREPVRRRHSTGMSQPGLSLRRSRFCG</sequence>
<accession>A0ABP4R1A1</accession>
<dbReference type="EMBL" id="BAAAMU010000011">
    <property type="protein sequence ID" value="GAA1624332.1"/>
    <property type="molecule type" value="Genomic_DNA"/>
</dbReference>